<feature type="compositionally biased region" description="Basic and acidic residues" evidence="1">
    <location>
        <begin position="87"/>
        <end position="108"/>
    </location>
</feature>
<evidence type="ECO:0000313" key="2">
    <source>
        <dbReference type="EMBL" id="MBX24882.1"/>
    </source>
</evidence>
<protein>
    <submittedName>
        <fullName evidence="2">Uncharacterized protein MANES_13G018200</fullName>
    </submittedName>
</protein>
<feature type="region of interest" description="Disordered" evidence="1">
    <location>
        <begin position="56"/>
        <end position="140"/>
    </location>
</feature>
<proteinExistence type="predicted"/>
<evidence type="ECO:0000256" key="1">
    <source>
        <dbReference type="SAM" id="MobiDB-lite"/>
    </source>
</evidence>
<dbReference type="AlphaFoldDB" id="A0A2P2M3U8"/>
<dbReference type="PANTHER" id="PTHR36339">
    <property type="entry name" value="F23A5.5"/>
    <property type="match status" value="1"/>
</dbReference>
<feature type="compositionally biased region" description="Basic and acidic residues" evidence="1">
    <location>
        <begin position="56"/>
        <end position="78"/>
    </location>
</feature>
<sequence length="140" mass="15649">MSKMDAELEKRNKKELEEKAKEMELKAQEEKAARSADLSEVQERLDKLEETVKQVVVEPKKQVGGKVKENQDCSEKKHLAQTTRSNTDSRSEPSKSPEKDHHSEKRSVEGTPGTVSTPISGASRQDQKQKSTDGATSKDQ</sequence>
<dbReference type="PANTHER" id="PTHR36339:SF2">
    <property type="entry name" value="F23A5.5"/>
    <property type="match status" value="1"/>
</dbReference>
<organism evidence="2">
    <name type="scientific">Rhizophora mucronata</name>
    <name type="common">Asiatic mangrove</name>
    <dbReference type="NCBI Taxonomy" id="61149"/>
    <lineage>
        <taxon>Eukaryota</taxon>
        <taxon>Viridiplantae</taxon>
        <taxon>Streptophyta</taxon>
        <taxon>Embryophyta</taxon>
        <taxon>Tracheophyta</taxon>
        <taxon>Spermatophyta</taxon>
        <taxon>Magnoliopsida</taxon>
        <taxon>eudicotyledons</taxon>
        <taxon>Gunneridae</taxon>
        <taxon>Pentapetalae</taxon>
        <taxon>rosids</taxon>
        <taxon>fabids</taxon>
        <taxon>Malpighiales</taxon>
        <taxon>Rhizophoraceae</taxon>
        <taxon>Rhizophora</taxon>
    </lineage>
</organism>
<dbReference type="EMBL" id="GGEC01044398">
    <property type="protein sequence ID" value="MBX24882.1"/>
    <property type="molecule type" value="Transcribed_RNA"/>
</dbReference>
<feature type="compositionally biased region" description="Polar residues" evidence="1">
    <location>
        <begin position="113"/>
        <end position="124"/>
    </location>
</feature>
<feature type="compositionally biased region" description="Basic and acidic residues" evidence="1">
    <location>
        <begin position="1"/>
        <end position="34"/>
    </location>
</feature>
<accession>A0A2P2M3U8</accession>
<name>A0A2P2M3U8_RHIMU</name>
<reference evidence="2" key="1">
    <citation type="submission" date="2018-02" db="EMBL/GenBank/DDBJ databases">
        <title>Rhizophora mucronata_Transcriptome.</title>
        <authorList>
            <person name="Meera S.P."/>
            <person name="Sreeshan A."/>
            <person name="Augustine A."/>
        </authorList>
    </citation>
    <scope>NUCLEOTIDE SEQUENCE</scope>
    <source>
        <tissue evidence="2">Leaf</tissue>
    </source>
</reference>
<feature type="region of interest" description="Disordered" evidence="1">
    <location>
        <begin position="1"/>
        <end position="39"/>
    </location>
</feature>
<feature type="compositionally biased region" description="Basic and acidic residues" evidence="1">
    <location>
        <begin position="125"/>
        <end position="140"/>
    </location>
</feature>